<dbReference type="InterPro" id="IPR002104">
    <property type="entry name" value="Integrase_catalytic"/>
</dbReference>
<accession>A0ABW1ECX0</accession>
<evidence type="ECO:0000256" key="2">
    <source>
        <dbReference type="ARBA" id="ARBA00023125"/>
    </source>
</evidence>
<dbReference type="RefSeq" id="WP_263337556.1">
    <property type="nucleotide sequence ID" value="NZ_JAGSYH010000004.1"/>
</dbReference>
<name>A0ABW1ECX0_9BACT</name>
<dbReference type="InterPro" id="IPR013762">
    <property type="entry name" value="Integrase-like_cat_sf"/>
</dbReference>
<dbReference type="SUPFAM" id="SSF56349">
    <property type="entry name" value="DNA breaking-rejoining enzymes"/>
    <property type="match status" value="1"/>
</dbReference>
<dbReference type="InterPro" id="IPR010998">
    <property type="entry name" value="Integrase_recombinase_N"/>
</dbReference>
<dbReference type="PANTHER" id="PTHR30349">
    <property type="entry name" value="PHAGE INTEGRASE-RELATED"/>
    <property type="match status" value="1"/>
</dbReference>
<feature type="domain" description="Tyr recombinase" evidence="4">
    <location>
        <begin position="180"/>
        <end position="374"/>
    </location>
</feature>
<dbReference type="Proteomes" id="UP001596091">
    <property type="component" value="Unassembled WGS sequence"/>
</dbReference>
<dbReference type="Gene3D" id="1.10.150.130">
    <property type="match status" value="1"/>
</dbReference>
<dbReference type="InterPro" id="IPR050090">
    <property type="entry name" value="Tyrosine_recombinase_XerCD"/>
</dbReference>
<reference evidence="6" key="1">
    <citation type="journal article" date="2019" name="Int. J. Syst. Evol. Microbiol.">
        <title>The Global Catalogue of Microorganisms (GCM) 10K type strain sequencing project: providing services to taxonomists for standard genome sequencing and annotation.</title>
        <authorList>
            <consortium name="The Broad Institute Genomics Platform"/>
            <consortium name="The Broad Institute Genome Sequencing Center for Infectious Disease"/>
            <person name="Wu L."/>
            <person name="Ma J."/>
        </authorList>
    </citation>
    <scope>NUCLEOTIDE SEQUENCE [LARGE SCALE GENOMIC DNA]</scope>
    <source>
        <strain evidence="6">JCM 4087</strain>
    </source>
</reference>
<evidence type="ECO:0000256" key="1">
    <source>
        <dbReference type="ARBA" id="ARBA00008857"/>
    </source>
</evidence>
<dbReference type="PROSITE" id="PS51898">
    <property type="entry name" value="TYR_RECOMBINASE"/>
    <property type="match status" value="1"/>
</dbReference>
<dbReference type="EMBL" id="JBHSPH010000002">
    <property type="protein sequence ID" value="MFC5861849.1"/>
    <property type="molecule type" value="Genomic_DNA"/>
</dbReference>
<dbReference type="Pfam" id="PF00589">
    <property type="entry name" value="Phage_integrase"/>
    <property type="match status" value="1"/>
</dbReference>
<evidence type="ECO:0000313" key="6">
    <source>
        <dbReference type="Proteomes" id="UP001596091"/>
    </source>
</evidence>
<dbReference type="PANTHER" id="PTHR30349:SF41">
    <property type="entry name" value="INTEGRASE_RECOMBINASE PROTEIN MJ0367-RELATED"/>
    <property type="match status" value="1"/>
</dbReference>
<dbReference type="InterPro" id="IPR011010">
    <property type="entry name" value="DNA_brk_join_enz"/>
</dbReference>
<gene>
    <name evidence="5" type="ORF">ACFPT7_06060</name>
</gene>
<proteinExistence type="inferred from homology"/>
<dbReference type="Gene3D" id="1.10.443.10">
    <property type="entry name" value="Intergrase catalytic core"/>
    <property type="match status" value="1"/>
</dbReference>
<protein>
    <submittedName>
        <fullName evidence="5">Site-specific integrase</fullName>
    </submittedName>
</protein>
<comment type="similarity">
    <text evidence="1">Belongs to the 'phage' integrase family.</text>
</comment>
<keyword evidence="3" id="KW-0233">DNA recombination</keyword>
<sequence length="391" mass="44927">MLSVYTRHHPDCAKKDDSTYRRCRCPKWLDGTLPGRSGRFRVSAKTKSWEKAELVARKYENSALSGEELKPAKMPTVKEAVGVFLGDAEARGLAPATLQKLRGIFQVQLVGFAEESGVTFLREFNPRNLTEWRQTWKKEKELARKKKFERVIGFFWYCVRQGWLRENPTATMGRVIAKHVPTDYFTADEYKRIIDATYRLGEHAERSWAPEKRGIRIRALTELMRWSGLRIRDAVTLECARLVENKLMLYQAKTGTPVFVPLPPHVADLLRSIPPGLKPNPNYFFWSGNGLPKTFVANWQRAYRRLFKVADLHKPDGTSKRSHCHMFRDTFAVEMLLAGVPIDQVSILLGHASVRVTEKHYSPWVRARQDQLEKSVQSAWQGRRGETANAG</sequence>
<keyword evidence="2" id="KW-0238">DNA-binding</keyword>
<dbReference type="CDD" id="cd00397">
    <property type="entry name" value="DNA_BRE_C"/>
    <property type="match status" value="1"/>
</dbReference>
<keyword evidence="6" id="KW-1185">Reference proteome</keyword>
<comment type="caution">
    <text evidence="5">The sequence shown here is derived from an EMBL/GenBank/DDBJ whole genome shotgun (WGS) entry which is preliminary data.</text>
</comment>
<evidence type="ECO:0000313" key="5">
    <source>
        <dbReference type="EMBL" id="MFC5861849.1"/>
    </source>
</evidence>
<evidence type="ECO:0000259" key="4">
    <source>
        <dbReference type="PROSITE" id="PS51898"/>
    </source>
</evidence>
<organism evidence="5 6">
    <name type="scientific">Acidicapsa dinghuensis</name>
    <dbReference type="NCBI Taxonomy" id="2218256"/>
    <lineage>
        <taxon>Bacteria</taxon>
        <taxon>Pseudomonadati</taxon>
        <taxon>Acidobacteriota</taxon>
        <taxon>Terriglobia</taxon>
        <taxon>Terriglobales</taxon>
        <taxon>Acidobacteriaceae</taxon>
        <taxon>Acidicapsa</taxon>
    </lineage>
</organism>
<evidence type="ECO:0000256" key="3">
    <source>
        <dbReference type="ARBA" id="ARBA00023172"/>
    </source>
</evidence>